<accession>A0A1U8I0W9</accession>
<protein>
    <submittedName>
        <fullName evidence="2">F-box protein SKP2A isoform X3</fullName>
    </submittedName>
</protein>
<evidence type="ECO:0000313" key="1">
    <source>
        <dbReference type="Proteomes" id="UP000818029"/>
    </source>
</evidence>
<proteinExistence type="predicted"/>
<gene>
    <name evidence="2" type="primary">LOC107889784</name>
</gene>
<evidence type="ECO:0000313" key="2">
    <source>
        <dbReference type="RefSeq" id="XP_016669848.1"/>
    </source>
</evidence>
<dbReference type="Proteomes" id="UP000818029">
    <property type="component" value="Chromosome D06"/>
</dbReference>
<reference evidence="1" key="1">
    <citation type="journal article" date="2020" name="Nat. Genet.">
        <title>Genomic diversifications of five Gossypium allopolyploid species and their impact on cotton improvement.</title>
        <authorList>
            <person name="Chen Z.J."/>
            <person name="Sreedasyam A."/>
            <person name="Ando A."/>
            <person name="Song Q."/>
            <person name="De Santiago L.M."/>
            <person name="Hulse-Kemp A.M."/>
            <person name="Ding M."/>
            <person name="Ye W."/>
            <person name="Kirkbride R.C."/>
            <person name="Jenkins J."/>
            <person name="Plott C."/>
            <person name="Lovell J."/>
            <person name="Lin Y.M."/>
            <person name="Vaughn R."/>
            <person name="Liu B."/>
            <person name="Simpson S."/>
            <person name="Scheffler B.E."/>
            <person name="Wen L."/>
            <person name="Saski C.A."/>
            <person name="Grover C.E."/>
            <person name="Hu G."/>
            <person name="Conover J.L."/>
            <person name="Carlson J.W."/>
            <person name="Shu S."/>
            <person name="Boston L.B."/>
            <person name="Williams M."/>
            <person name="Peterson D.G."/>
            <person name="McGee K."/>
            <person name="Jones D.C."/>
            <person name="Wendel J.F."/>
            <person name="Stelly D.M."/>
            <person name="Grimwood J."/>
            <person name="Schmutz J."/>
        </authorList>
    </citation>
    <scope>NUCLEOTIDE SEQUENCE [LARGE SCALE GENOMIC DNA]</scope>
    <source>
        <strain evidence="1">cv. TM-1</strain>
    </source>
</reference>
<dbReference type="Gene3D" id="3.80.10.10">
    <property type="entry name" value="Ribonuclease Inhibitor"/>
    <property type="match status" value="1"/>
</dbReference>
<reference evidence="2" key="2">
    <citation type="submission" date="2025-08" db="UniProtKB">
        <authorList>
            <consortium name="RefSeq"/>
        </authorList>
    </citation>
    <scope>IDENTIFICATION</scope>
</reference>
<dbReference type="GeneID" id="107889784"/>
<sequence length="105" mass="11672">MNNLVLSFTPKFTKLLTLVLRQENPQLEDTAVETIAKFCHDLQDLDLSKSFKAIGDLGVMSLAYGCPDLRCLDLCGCVRIIERKANIACFEDEDCTDSFSCSGIM</sequence>
<keyword evidence="1" id="KW-1185">Reference proteome</keyword>
<dbReference type="RefSeq" id="XP_016669848.1">
    <property type="nucleotide sequence ID" value="XM_016814359.2"/>
</dbReference>
<name>A0A1U8I0W9_GOSHI</name>
<dbReference type="SUPFAM" id="SSF52047">
    <property type="entry name" value="RNI-like"/>
    <property type="match status" value="1"/>
</dbReference>
<dbReference type="InterPro" id="IPR032675">
    <property type="entry name" value="LRR_dom_sf"/>
</dbReference>
<organism evidence="1 2">
    <name type="scientific">Gossypium hirsutum</name>
    <name type="common">Upland cotton</name>
    <name type="synonym">Gossypium mexicanum</name>
    <dbReference type="NCBI Taxonomy" id="3635"/>
    <lineage>
        <taxon>Eukaryota</taxon>
        <taxon>Viridiplantae</taxon>
        <taxon>Streptophyta</taxon>
        <taxon>Embryophyta</taxon>
        <taxon>Tracheophyta</taxon>
        <taxon>Spermatophyta</taxon>
        <taxon>Magnoliopsida</taxon>
        <taxon>eudicotyledons</taxon>
        <taxon>Gunneridae</taxon>
        <taxon>Pentapetalae</taxon>
        <taxon>rosids</taxon>
        <taxon>malvids</taxon>
        <taxon>Malvales</taxon>
        <taxon>Malvaceae</taxon>
        <taxon>Malvoideae</taxon>
        <taxon>Gossypium</taxon>
    </lineage>
</organism>
<dbReference type="AlphaFoldDB" id="A0A1U8I0W9"/>